<evidence type="ECO:0000313" key="2">
    <source>
        <dbReference type="EMBL" id="GAL89512.1"/>
    </source>
</evidence>
<dbReference type="PROSITE" id="PS51257">
    <property type="entry name" value="PROKAR_LIPOPROTEIN"/>
    <property type="match status" value="1"/>
</dbReference>
<dbReference type="EMBL" id="BBNS01000023">
    <property type="protein sequence ID" value="GAL72330.1"/>
    <property type="molecule type" value="Genomic_DNA"/>
</dbReference>
<proteinExistence type="predicted"/>
<dbReference type="Proteomes" id="UP000030184">
    <property type="component" value="Unassembled WGS sequence"/>
</dbReference>
<organism evidence="1 3">
    <name type="scientific">Jejuia pallidilutea</name>
    <dbReference type="NCBI Taxonomy" id="504487"/>
    <lineage>
        <taxon>Bacteria</taxon>
        <taxon>Pseudomonadati</taxon>
        <taxon>Bacteroidota</taxon>
        <taxon>Flavobacteriia</taxon>
        <taxon>Flavobacteriales</taxon>
        <taxon>Flavobacteriaceae</taxon>
        <taxon>Jejuia</taxon>
    </lineage>
</organism>
<evidence type="ECO:0000313" key="3">
    <source>
        <dbReference type="Proteomes" id="UP000029646"/>
    </source>
</evidence>
<protein>
    <submittedName>
        <fullName evidence="1">Uncharacterized protein</fullName>
    </submittedName>
</protein>
<dbReference type="OrthoDB" id="1432199at2"/>
<evidence type="ECO:0000313" key="1">
    <source>
        <dbReference type="EMBL" id="GAL72330.1"/>
    </source>
</evidence>
<evidence type="ECO:0000313" key="4">
    <source>
        <dbReference type="Proteomes" id="UP000030184"/>
    </source>
</evidence>
<reference evidence="4" key="1">
    <citation type="journal article" date="2014" name="Genome Announc.">
        <title>Draft Genome Sequence of Marine Flavobacterium Jejuia pallidilutea Strain 11shimoA1 and Pigmentation Mutants.</title>
        <authorList>
            <person name="Takatani N."/>
            <person name="Nakanishi M."/>
            <person name="Meirelles P."/>
            <person name="Mino S."/>
            <person name="Suda W."/>
            <person name="Oshima K."/>
            <person name="Hattori M."/>
            <person name="Ohkuma M."/>
            <person name="Hosokawa M."/>
            <person name="Miyashita K."/>
            <person name="Thompson F.L."/>
            <person name="Niwa A."/>
            <person name="Sawabe T."/>
            <person name="Sawabe T."/>
        </authorList>
    </citation>
    <scope>NUCLEOTIDE SEQUENCE [LARGE SCALE GENOMIC DNA]</scope>
    <source>
        <strain evidence="4">JCM 19538</strain>
    </source>
</reference>
<accession>A0A090W5N3</accession>
<comment type="caution">
    <text evidence="1">The sequence shown here is derived from an EMBL/GenBank/DDBJ whole genome shotgun (WGS) entry which is preliminary data.</text>
</comment>
<sequence>MKIYKMSMLVVIALLFASCDFEQKKKAELPEVDMDVKVEEGQLPTFDVDWADVNVGTKTKTLEIPKVVIVMEEEEVEVPYIDIDMPQDDNSNYEKVEQNIMVEAEVTDKEHELDIKEIRAGGSTLYVISQLEEKSTSIGDKKLRVSDQVSLNAPDNLNVKHYIVGERPDRVFNSRYKYFNSMSEATNAIKDTKVIYSNN</sequence>
<dbReference type="EMBL" id="BBNY01000010">
    <property type="protein sequence ID" value="GAL89512.1"/>
    <property type="molecule type" value="Genomic_DNA"/>
</dbReference>
<dbReference type="RefSeq" id="WP_042249122.1">
    <property type="nucleotide sequence ID" value="NZ_BBNS01000023.1"/>
</dbReference>
<gene>
    <name evidence="1" type="ORF">JCM19302_3608</name>
    <name evidence="2" type="ORF">JCM19538_1749</name>
</gene>
<keyword evidence="4" id="KW-1185">Reference proteome</keyword>
<name>A0A090W5N3_9FLAO</name>
<dbReference type="Proteomes" id="UP000029646">
    <property type="component" value="Unassembled WGS sequence"/>
</dbReference>
<dbReference type="AlphaFoldDB" id="A0A090W5N3"/>